<dbReference type="GO" id="GO:0071021">
    <property type="term" value="C:U2-type post-spliceosomal complex"/>
    <property type="evidence" value="ECO:0007669"/>
    <property type="project" value="TreeGrafter"/>
</dbReference>
<keyword evidence="4" id="KW-0507">mRNA processing</keyword>
<dbReference type="Gene3D" id="1.20.940.10">
    <property type="entry name" value="Functional domain of the splicing factor Prp18"/>
    <property type="match status" value="1"/>
</dbReference>
<sequence length="385" mass="43686">MSNFDDLKNRLKKKKELTANAPSKPEVHNDSSLYDKVIQEVKVASVTEEVAAPPPPRKRAREALSVSPDRNTTPPPEVPVLSSSIHTEEAFERHRADALRALATVLAQSKPNFPITDSTENSFFPQAVADFLTDLFIRQTVEVHNETERLEAEEKLLRSLHGTPASDPTFAKPLPPAEKERLTGLRQFILSLWYLIASHWVHAVEGSADGEGRYDYLVYRFLYQQLPEEVKYTAGRTIALATDRWRRLQKTRWQSMELLAYCLHDYHTGVTGATESPIVPADMSLKLHHLLVLTFQVRHHYAEARQAYVDLTHGNADWKMGLYTGGEVHMRRSLERVDRNRVSHLLNNEHAVSLLHGLMEMIRFGETEMEAADKAVFFSTSTGTP</sequence>
<evidence type="ECO:0000256" key="1">
    <source>
        <dbReference type="ARBA" id="ARBA00004123"/>
    </source>
</evidence>
<gene>
    <name evidence="10" type="ORF">ADEAN_000588800</name>
</gene>
<dbReference type="PANTHER" id="PTHR13007:SF19">
    <property type="entry name" value="PRE-MRNA-SPLICING FACTOR 18"/>
    <property type="match status" value="1"/>
</dbReference>
<dbReference type="EMBL" id="LR877155">
    <property type="protein sequence ID" value="CAD2218400.1"/>
    <property type="molecule type" value="Genomic_DNA"/>
</dbReference>
<accession>A0A7G2CF07</accession>
<evidence type="ECO:0000256" key="8">
    <source>
        <dbReference type="SAM" id="MobiDB-lite"/>
    </source>
</evidence>
<evidence type="ECO:0000256" key="4">
    <source>
        <dbReference type="ARBA" id="ARBA00022664"/>
    </source>
</evidence>
<evidence type="ECO:0000259" key="9">
    <source>
        <dbReference type="Pfam" id="PF02840"/>
    </source>
</evidence>
<dbReference type="GO" id="GO:0000350">
    <property type="term" value="P:generation of catalytic spliceosome for second transesterification step"/>
    <property type="evidence" value="ECO:0007669"/>
    <property type="project" value="TreeGrafter"/>
</dbReference>
<evidence type="ECO:0000256" key="3">
    <source>
        <dbReference type="ARBA" id="ARBA00018242"/>
    </source>
</evidence>
<keyword evidence="7" id="KW-0539">Nucleus</keyword>
<comment type="similarity">
    <text evidence="2">Belongs to the PRP18 family.</text>
</comment>
<name>A0A7G2CF07_9TRYP</name>
<dbReference type="InterPro" id="IPR004098">
    <property type="entry name" value="Prp18"/>
</dbReference>
<evidence type="ECO:0000256" key="5">
    <source>
        <dbReference type="ARBA" id="ARBA00022728"/>
    </source>
</evidence>
<dbReference type="GO" id="GO:0046540">
    <property type="term" value="C:U4/U6 x U5 tri-snRNP complex"/>
    <property type="evidence" value="ECO:0007669"/>
    <property type="project" value="TreeGrafter"/>
</dbReference>
<feature type="domain" description="Prp18" evidence="9">
    <location>
        <begin position="279"/>
        <end position="368"/>
    </location>
</feature>
<keyword evidence="5" id="KW-0747">Spliceosome</keyword>
<dbReference type="InterPro" id="IPR039979">
    <property type="entry name" value="PRPF18"/>
</dbReference>
<keyword evidence="6" id="KW-0508">mRNA splicing</keyword>
<dbReference type="AlphaFoldDB" id="A0A7G2CF07"/>
<evidence type="ECO:0000313" key="10">
    <source>
        <dbReference type="EMBL" id="CAD2218400.1"/>
    </source>
</evidence>
<dbReference type="VEuPathDB" id="TriTrypDB:ADEAN_000588800"/>
<evidence type="ECO:0000256" key="6">
    <source>
        <dbReference type="ARBA" id="ARBA00023187"/>
    </source>
</evidence>
<dbReference type="Pfam" id="PF02840">
    <property type="entry name" value="Prp18"/>
    <property type="match status" value="1"/>
</dbReference>
<proteinExistence type="inferred from homology"/>
<dbReference type="PANTHER" id="PTHR13007">
    <property type="entry name" value="PRE-MRNA SPLICING FACTOR-RELATED"/>
    <property type="match status" value="1"/>
</dbReference>
<dbReference type="Proteomes" id="UP000515908">
    <property type="component" value="Chromosome 11"/>
</dbReference>
<feature type="region of interest" description="Disordered" evidence="8">
    <location>
        <begin position="46"/>
        <end position="81"/>
    </location>
</feature>
<evidence type="ECO:0000256" key="2">
    <source>
        <dbReference type="ARBA" id="ARBA00008137"/>
    </source>
</evidence>
<organism evidence="10 11">
    <name type="scientific">Angomonas deanei</name>
    <dbReference type="NCBI Taxonomy" id="59799"/>
    <lineage>
        <taxon>Eukaryota</taxon>
        <taxon>Discoba</taxon>
        <taxon>Euglenozoa</taxon>
        <taxon>Kinetoplastea</taxon>
        <taxon>Metakinetoplastina</taxon>
        <taxon>Trypanosomatida</taxon>
        <taxon>Trypanosomatidae</taxon>
        <taxon>Strigomonadinae</taxon>
        <taxon>Angomonas</taxon>
    </lineage>
</organism>
<evidence type="ECO:0000313" key="11">
    <source>
        <dbReference type="Proteomes" id="UP000515908"/>
    </source>
</evidence>
<reference evidence="10 11" key="1">
    <citation type="submission" date="2020-08" db="EMBL/GenBank/DDBJ databases">
        <authorList>
            <person name="Newling K."/>
            <person name="Davey J."/>
            <person name="Forrester S."/>
        </authorList>
    </citation>
    <scope>NUCLEOTIDE SEQUENCE [LARGE SCALE GENOMIC DNA]</scope>
    <source>
        <strain evidence="11">Crithidia deanei Carvalho (ATCC PRA-265)</strain>
    </source>
</reference>
<dbReference type="GO" id="GO:0005682">
    <property type="term" value="C:U5 snRNP"/>
    <property type="evidence" value="ECO:0007669"/>
    <property type="project" value="TreeGrafter"/>
</dbReference>
<feature type="region of interest" description="Disordered" evidence="8">
    <location>
        <begin position="1"/>
        <end position="33"/>
    </location>
</feature>
<comment type="subcellular location">
    <subcellularLocation>
        <location evidence="1">Nucleus</location>
    </subcellularLocation>
</comment>
<keyword evidence="11" id="KW-1185">Reference proteome</keyword>
<protein>
    <recommendedName>
        <fullName evidence="3">Pre-mRNA-splicing factor 18</fullName>
    </recommendedName>
</protein>
<evidence type="ECO:0000256" key="7">
    <source>
        <dbReference type="ARBA" id="ARBA00023242"/>
    </source>
</evidence>
<dbReference type="SUPFAM" id="SSF47938">
    <property type="entry name" value="Functional domain of the splicing factor Prp18"/>
    <property type="match status" value="1"/>
</dbReference>